<dbReference type="AlphaFoldDB" id="A0A285UTA9"/>
<feature type="domain" description="Replication initiator A N-terminal" evidence="1">
    <location>
        <begin position="15"/>
        <end position="91"/>
    </location>
</feature>
<name>A0A285UTA9_9STAP</name>
<keyword evidence="3" id="KW-1185">Reference proteome</keyword>
<dbReference type="Pfam" id="PF06970">
    <property type="entry name" value="RepA_N"/>
    <property type="match status" value="1"/>
</dbReference>
<gene>
    <name evidence="2" type="ORF">SAMN05878391_2589</name>
</gene>
<reference evidence="3" key="1">
    <citation type="submission" date="2017-08" db="EMBL/GenBank/DDBJ databases">
        <authorList>
            <person name="Varghese N."/>
            <person name="Submissions S."/>
        </authorList>
    </citation>
    <scope>NUCLEOTIDE SEQUENCE [LARGE SCALE GENOMIC DNA]</scope>
    <source>
        <strain evidence="3">DSM 23173</strain>
    </source>
</reference>
<sequence>MEVIILTKEYKNISNEFYLMPKLFFIDEDYKDLDSDSILLYTILLDKTMNLSETAGWVDDEGSLYVIAPVKDLQIILNCSTYKIAKIKKELVAYDLISVVRGGISEYDKIYVKQIN</sequence>
<proteinExistence type="predicted"/>
<evidence type="ECO:0000259" key="1">
    <source>
        <dbReference type="Pfam" id="PF06970"/>
    </source>
</evidence>
<evidence type="ECO:0000313" key="2">
    <source>
        <dbReference type="EMBL" id="SOC45080.1"/>
    </source>
</evidence>
<dbReference type="InterPro" id="IPR010724">
    <property type="entry name" value="RepA_N"/>
</dbReference>
<dbReference type="EMBL" id="OBQF01000008">
    <property type="protein sequence ID" value="SOC45080.1"/>
    <property type="molecule type" value="Genomic_DNA"/>
</dbReference>
<protein>
    <submittedName>
        <fullName evidence="2">Replication initiator protein A</fullName>
    </submittedName>
</protein>
<organism evidence="2 3">
    <name type="scientific">Salinicoccus kekensis</name>
    <dbReference type="NCBI Taxonomy" id="714307"/>
    <lineage>
        <taxon>Bacteria</taxon>
        <taxon>Bacillati</taxon>
        <taxon>Bacillota</taxon>
        <taxon>Bacilli</taxon>
        <taxon>Bacillales</taxon>
        <taxon>Staphylococcaceae</taxon>
        <taxon>Salinicoccus</taxon>
    </lineage>
</organism>
<dbReference type="Proteomes" id="UP000219412">
    <property type="component" value="Unassembled WGS sequence"/>
</dbReference>
<evidence type="ECO:0000313" key="3">
    <source>
        <dbReference type="Proteomes" id="UP000219412"/>
    </source>
</evidence>
<accession>A0A285UTA9</accession>